<gene>
    <name evidence="2" type="ORF">COT66_02265</name>
</gene>
<feature type="domain" description="DUF5667" evidence="1">
    <location>
        <begin position="55"/>
        <end position="152"/>
    </location>
</feature>
<comment type="caution">
    <text evidence="2">The sequence shown here is derived from an EMBL/GenBank/DDBJ whole genome shotgun (WGS) entry which is preliminary data.</text>
</comment>
<dbReference type="InterPro" id="IPR043725">
    <property type="entry name" value="DUF5667"/>
</dbReference>
<name>A0A2M6XAF4_9BACT</name>
<sequence>MLKKGLLVTGVLLFAFGVLMTSLFWASAESSCPSSANQVLAIESETVDYYLPYPGILPDHFLYPVKVIRDKILLFLTTDPMRRAERLLHFADKRIEAARLLAESGKTALAVKTAVAAEDFLGQAINQEKPATGLAKAVAKHAEVLLKIEHNLAGAEAAQIRQLRQETEEWHSKLPI</sequence>
<dbReference type="AlphaFoldDB" id="A0A2M6XAF4"/>
<dbReference type="Pfam" id="PF18915">
    <property type="entry name" value="DUF5667"/>
    <property type="match status" value="1"/>
</dbReference>
<dbReference type="EMBL" id="PEZK01000034">
    <property type="protein sequence ID" value="PIU02052.1"/>
    <property type="molecule type" value="Genomic_DNA"/>
</dbReference>
<evidence type="ECO:0000313" key="2">
    <source>
        <dbReference type="EMBL" id="PIU02052.1"/>
    </source>
</evidence>
<reference evidence="3" key="1">
    <citation type="submission" date="2017-09" db="EMBL/GenBank/DDBJ databases">
        <title>Depth-based differentiation of microbial function through sediment-hosted aquifers and enrichment of novel symbionts in the deep terrestrial subsurface.</title>
        <authorList>
            <person name="Probst A.J."/>
            <person name="Ladd B."/>
            <person name="Jarett J.K."/>
            <person name="Geller-Mcgrath D.E."/>
            <person name="Sieber C.M.K."/>
            <person name="Emerson J.B."/>
            <person name="Anantharaman K."/>
            <person name="Thomas B.C."/>
            <person name="Malmstrom R."/>
            <person name="Stieglmeier M."/>
            <person name="Klingl A."/>
            <person name="Woyke T."/>
            <person name="Ryan C.M."/>
            <person name="Banfield J.F."/>
        </authorList>
    </citation>
    <scope>NUCLEOTIDE SEQUENCE [LARGE SCALE GENOMIC DNA]</scope>
</reference>
<dbReference type="Proteomes" id="UP000231214">
    <property type="component" value="Unassembled WGS sequence"/>
</dbReference>
<protein>
    <recommendedName>
        <fullName evidence="1">DUF5667 domain-containing protein</fullName>
    </recommendedName>
</protein>
<organism evidence="2 3">
    <name type="scientific">Candidatus Shapirobacteria bacterium CG09_land_8_20_14_0_10_49_15</name>
    <dbReference type="NCBI Taxonomy" id="1974482"/>
    <lineage>
        <taxon>Bacteria</taxon>
        <taxon>Candidatus Shapironibacteriota</taxon>
    </lineage>
</organism>
<accession>A0A2M6XAF4</accession>
<evidence type="ECO:0000259" key="1">
    <source>
        <dbReference type="Pfam" id="PF18915"/>
    </source>
</evidence>
<proteinExistence type="predicted"/>
<evidence type="ECO:0000313" key="3">
    <source>
        <dbReference type="Proteomes" id="UP000231214"/>
    </source>
</evidence>